<evidence type="ECO:0008006" key="5">
    <source>
        <dbReference type="Google" id="ProtNLM"/>
    </source>
</evidence>
<feature type="transmembrane region" description="Helical" evidence="2">
    <location>
        <begin position="31"/>
        <end position="52"/>
    </location>
</feature>
<dbReference type="Proteomes" id="UP001500058">
    <property type="component" value="Unassembled WGS sequence"/>
</dbReference>
<sequence>MAVGPRLGSSSMTGAPAVPGAAHRASPAPGVLARTYALTVVAYVPLLALLLVPDLMRSRAGSEAMLAVGMTLLSALVVAALVVAAVVVAPEVSAKAAPQGDLWRFGRARARVRTLVRARRRAYFLRLGEFAVLCLAAQGAGGVLAWAMPYIRENPAHGTDPTQDARILDYPNYAAQAVVIYLVTCCAFAWYATRLRALSLLADPE</sequence>
<evidence type="ECO:0000256" key="1">
    <source>
        <dbReference type="SAM" id="MobiDB-lite"/>
    </source>
</evidence>
<keyword evidence="2" id="KW-1133">Transmembrane helix</keyword>
<protein>
    <recommendedName>
        <fullName evidence="5">Integral membrane protein</fullName>
    </recommendedName>
</protein>
<dbReference type="EMBL" id="BAAATJ010000010">
    <property type="protein sequence ID" value="GAA2399287.1"/>
    <property type="molecule type" value="Genomic_DNA"/>
</dbReference>
<feature type="transmembrane region" description="Helical" evidence="2">
    <location>
        <begin position="123"/>
        <end position="148"/>
    </location>
</feature>
<organism evidence="3 4">
    <name type="scientific">Streptomyces glaucosporus</name>
    <dbReference type="NCBI Taxonomy" id="284044"/>
    <lineage>
        <taxon>Bacteria</taxon>
        <taxon>Bacillati</taxon>
        <taxon>Actinomycetota</taxon>
        <taxon>Actinomycetes</taxon>
        <taxon>Kitasatosporales</taxon>
        <taxon>Streptomycetaceae</taxon>
        <taxon>Streptomyces</taxon>
    </lineage>
</organism>
<proteinExistence type="predicted"/>
<evidence type="ECO:0000256" key="2">
    <source>
        <dbReference type="SAM" id="Phobius"/>
    </source>
</evidence>
<accession>A0ABN3ICM0</accession>
<name>A0ABN3ICM0_9ACTN</name>
<evidence type="ECO:0000313" key="4">
    <source>
        <dbReference type="Proteomes" id="UP001500058"/>
    </source>
</evidence>
<feature type="transmembrane region" description="Helical" evidence="2">
    <location>
        <begin position="64"/>
        <end position="89"/>
    </location>
</feature>
<keyword evidence="2" id="KW-0472">Membrane</keyword>
<comment type="caution">
    <text evidence="3">The sequence shown here is derived from an EMBL/GenBank/DDBJ whole genome shotgun (WGS) entry which is preliminary data.</text>
</comment>
<keyword evidence="4" id="KW-1185">Reference proteome</keyword>
<evidence type="ECO:0000313" key="3">
    <source>
        <dbReference type="EMBL" id="GAA2399287.1"/>
    </source>
</evidence>
<gene>
    <name evidence="3" type="ORF">GCM10010420_27200</name>
</gene>
<feature type="region of interest" description="Disordered" evidence="1">
    <location>
        <begin position="1"/>
        <end position="22"/>
    </location>
</feature>
<feature type="transmembrane region" description="Helical" evidence="2">
    <location>
        <begin position="173"/>
        <end position="192"/>
    </location>
</feature>
<reference evidence="3 4" key="1">
    <citation type="journal article" date="2019" name="Int. J. Syst. Evol. Microbiol.">
        <title>The Global Catalogue of Microorganisms (GCM) 10K type strain sequencing project: providing services to taxonomists for standard genome sequencing and annotation.</title>
        <authorList>
            <consortium name="The Broad Institute Genomics Platform"/>
            <consortium name="The Broad Institute Genome Sequencing Center for Infectious Disease"/>
            <person name="Wu L."/>
            <person name="Ma J."/>
        </authorList>
    </citation>
    <scope>NUCLEOTIDE SEQUENCE [LARGE SCALE GENOMIC DNA]</scope>
    <source>
        <strain evidence="3 4">JCM 6921</strain>
    </source>
</reference>
<keyword evidence="2" id="KW-0812">Transmembrane</keyword>